<evidence type="ECO:0000313" key="2">
    <source>
        <dbReference type="EMBL" id="CAF1025940.1"/>
    </source>
</evidence>
<keyword evidence="4" id="KW-1185">Reference proteome</keyword>
<feature type="region of interest" description="Disordered" evidence="1">
    <location>
        <begin position="972"/>
        <end position="997"/>
    </location>
</feature>
<proteinExistence type="predicted"/>
<feature type="region of interest" description="Disordered" evidence="1">
    <location>
        <begin position="862"/>
        <end position="884"/>
    </location>
</feature>
<protein>
    <submittedName>
        <fullName evidence="3">Uncharacterized protein</fullName>
    </submittedName>
</protein>
<feature type="region of interest" description="Disordered" evidence="1">
    <location>
        <begin position="1031"/>
        <end position="1086"/>
    </location>
</feature>
<reference evidence="3" key="1">
    <citation type="submission" date="2021-02" db="EMBL/GenBank/DDBJ databases">
        <authorList>
            <person name="Nowell W R."/>
        </authorList>
    </citation>
    <scope>NUCLEOTIDE SEQUENCE</scope>
</reference>
<dbReference type="AlphaFoldDB" id="A0A815LI06"/>
<feature type="compositionally biased region" description="Pro residues" evidence="1">
    <location>
        <begin position="1042"/>
        <end position="1055"/>
    </location>
</feature>
<dbReference type="EMBL" id="CAJNOM010000377">
    <property type="protein sequence ID" value="CAF1403536.1"/>
    <property type="molecule type" value="Genomic_DNA"/>
</dbReference>
<accession>A0A815LI06</accession>
<dbReference type="Proteomes" id="UP000663877">
    <property type="component" value="Unassembled WGS sequence"/>
</dbReference>
<evidence type="ECO:0000313" key="3">
    <source>
        <dbReference type="EMBL" id="CAF1403536.1"/>
    </source>
</evidence>
<evidence type="ECO:0000256" key="1">
    <source>
        <dbReference type="SAM" id="MobiDB-lite"/>
    </source>
</evidence>
<comment type="caution">
    <text evidence="3">The sequence shown here is derived from an EMBL/GenBank/DDBJ whole genome shotgun (WGS) entry which is preliminary data.</text>
</comment>
<dbReference type="OrthoDB" id="10036029at2759"/>
<gene>
    <name evidence="2" type="ORF">BJG266_LOCUS17259</name>
    <name evidence="3" type="ORF">QVE165_LOCUS36943</name>
</gene>
<feature type="compositionally biased region" description="Low complexity" evidence="1">
    <location>
        <begin position="872"/>
        <end position="884"/>
    </location>
</feature>
<sequence>MAFLRHYMPIDKIQDVKQNKNIRNVNVTTRDPRYLAPVQCGDIMEFNVNRIGKYDIFQVYRNGNDYYKIYNGFELCNITYCTPEEKRCMFLSLALDPDLSETEFIFCVIPSSRRGEISKTGICPLAYCTINHLVIQRRVQKYFLMNQKTNQKVYLHKGDTIELTWSSEDDITYRIEEKKYCPISGGLYTPEQTFDSTLAEGMYRKTFNELGMSFLFRYTDTNEIYDVITCIVNDEYKIKHILITDNKIQPNIIHIEQHDWIMFEWHGKHAQSIVQIEPFRTDKDQQSIEMTNIGEHFFWPHQPSRYGYMYHQFNETGVYCFKTADGQIGTIIVEPLKTIRHVSIHSDRLIYKMNTKGLVQFNWNQYDTPEEPVLITIDSNSSRIPDDLDNRTGMFHCRAHQCTRIEPFFRRYFHSCETFLLNIPQYGFYNFAYSDNPHYPLISLIVKNGSHTHSVMYDEQNIFKPHTLVINRLDHVEFLPSSSRRGRILYQINEYDNQSEPKKILFQPQENSINYFIKEFSQLGIYYFSTDINNSNKQKSKQSSTHPLTIIVLPEIRFHRKLISKGKFNDDPIITTNPNDFVIWQFDKIISYNLVKLHLNDTYNDIMSCHDRATVGRIRQCLAVHCKSIPSGASYFCSPDFERVTGAYKNRLISTIIIDPPFNQNSFCLINQQFVPKILYVAESETVSWVLNDHASNHRISLQSINNDNSDDRNIAINQNIAEYVNGIHRLHTFNQHGKYIIKSDRFPDTTAIVVVYGDIDVARHKKRLQKPQIMEYIHDVSEFDTIIHLDDSNHRNTNIYYTLDGSPPTQHYRNVHLYNRNNGVHLRPTGLHVLRAYSTLDEKLSSFIQYSRPTFVLDNGRLDSRQDSDSSDSSQDSDIPDSPWDSCRIHLSLLIQYPTKINATVKIQPTHTIDLIDHFELYVNGIAYRFVKSLEDIHLSTKSLVAGKHNKIYVIAYPKDHISHAQPIQSNTPRFDFGKKPPAFVTNGGKTDDDKDRARMLYEKLRGLGNKPHQCDSTCIHPHTSFPGFPHYLDDSSEGTPTPPVDPNPNPNPKPKPKPKPKPNPDTDTDDDTGSDGGPTLPFSVEIVVAIESKDRQMKK</sequence>
<evidence type="ECO:0000313" key="4">
    <source>
        <dbReference type="Proteomes" id="UP000663832"/>
    </source>
</evidence>
<organism evidence="3 4">
    <name type="scientific">Adineta steineri</name>
    <dbReference type="NCBI Taxonomy" id="433720"/>
    <lineage>
        <taxon>Eukaryota</taxon>
        <taxon>Metazoa</taxon>
        <taxon>Spiralia</taxon>
        <taxon>Gnathifera</taxon>
        <taxon>Rotifera</taxon>
        <taxon>Eurotatoria</taxon>
        <taxon>Bdelloidea</taxon>
        <taxon>Adinetida</taxon>
        <taxon>Adinetidae</taxon>
        <taxon>Adineta</taxon>
    </lineage>
</organism>
<dbReference type="EMBL" id="CAJNOI010000083">
    <property type="protein sequence ID" value="CAF1025940.1"/>
    <property type="molecule type" value="Genomic_DNA"/>
</dbReference>
<dbReference type="Proteomes" id="UP000663832">
    <property type="component" value="Unassembled WGS sequence"/>
</dbReference>
<name>A0A815LI06_9BILA</name>